<proteinExistence type="predicted"/>
<evidence type="ECO:0000256" key="1">
    <source>
        <dbReference type="ARBA" id="ARBA00001798"/>
    </source>
</evidence>
<dbReference type="Proteomes" id="UP000799291">
    <property type="component" value="Unassembled WGS sequence"/>
</dbReference>
<dbReference type="OrthoDB" id="10009520at2759"/>
<dbReference type="InterPro" id="IPR031127">
    <property type="entry name" value="E3_UB_ligase_RBR"/>
</dbReference>
<dbReference type="GO" id="GO:0008270">
    <property type="term" value="F:zinc ion binding"/>
    <property type="evidence" value="ECO:0007669"/>
    <property type="project" value="UniProtKB-KW"/>
</dbReference>
<evidence type="ECO:0000259" key="10">
    <source>
        <dbReference type="PROSITE" id="PS51873"/>
    </source>
</evidence>
<dbReference type="CDD" id="cd22584">
    <property type="entry name" value="Rcat_RBR_unk"/>
    <property type="match status" value="1"/>
</dbReference>
<evidence type="ECO:0000313" key="11">
    <source>
        <dbReference type="EMBL" id="KAF2689765.1"/>
    </source>
</evidence>
<reference evidence="11" key="1">
    <citation type="journal article" date="2020" name="Stud. Mycol.">
        <title>101 Dothideomycetes genomes: a test case for predicting lifestyles and emergence of pathogens.</title>
        <authorList>
            <person name="Haridas S."/>
            <person name="Albert R."/>
            <person name="Binder M."/>
            <person name="Bloem J."/>
            <person name="Labutti K."/>
            <person name="Salamov A."/>
            <person name="Andreopoulos B."/>
            <person name="Baker S."/>
            <person name="Barry K."/>
            <person name="Bills G."/>
            <person name="Bluhm B."/>
            <person name="Cannon C."/>
            <person name="Castanera R."/>
            <person name="Culley D."/>
            <person name="Daum C."/>
            <person name="Ezra D."/>
            <person name="Gonzalez J."/>
            <person name="Henrissat B."/>
            <person name="Kuo A."/>
            <person name="Liang C."/>
            <person name="Lipzen A."/>
            <person name="Lutzoni F."/>
            <person name="Magnuson J."/>
            <person name="Mondo S."/>
            <person name="Nolan M."/>
            <person name="Ohm R."/>
            <person name="Pangilinan J."/>
            <person name="Park H.-J."/>
            <person name="Ramirez L."/>
            <person name="Alfaro M."/>
            <person name="Sun H."/>
            <person name="Tritt A."/>
            <person name="Yoshinaga Y."/>
            <person name="Zwiers L.-H."/>
            <person name="Turgeon B."/>
            <person name="Goodwin S."/>
            <person name="Spatafora J."/>
            <person name="Crous P."/>
            <person name="Grigoriev I."/>
        </authorList>
    </citation>
    <scope>NUCLEOTIDE SEQUENCE</scope>
    <source>
        <strain evidence="11">CBS 122367</strain>
    </source>
</reference>
<feature type="region of interest" description="Disordered" evidence="9">
    <location>
        <begin position="307"/>
        <end position="490"/>
    </location>
</feature>
<keyword evidence="6" id="KW-0863">Zinc-finger</keyword>
<keyword evidence="4" id="KW-0479">Metal-binding</keyword>
<feature type="compositionally biased region" description="Acidic residues" evidence="9">
    <location>
        <begin position="392"/>
        <end position="407"/>
    </location>
</feature>
<accession>A0A6G1JHW5</accession>
<sequence>MTNRSCIICGEEPSEQTTHIELPCWNHWVCTDDLADFFVRATENESLYPPRCCDAILLLDEFEQYIPQDTQVAFMMKEQGEYQILQKYRVYCADTSCAKFLSPAGHIKDSDVNITYSICEGSDCGKATCVICKALLNDGIQGHTCEVPEHERKFKETAQQQGYKECFTCGATVELAEACNHITCECGSSFCYVCGKEWPGLHGCPQYGPANYDEDGYNQEGYHRDTERNRDSLTRLEQMQRDRGEEIDDEEDDEEREEREEDMPDWDVLQHLDAENRAVINSLPREERHETLQMIRIELMETRGITFNAPQHNEDDDDNDDSEDGDRDEEEREDENPREELGREEEGREQDNVDQGTQDLPHVDGEMQETAGEGNGAVMDQHGEQMSRADDLFVDDQPEFDQPEEDRMDFSDTGSDTGIPTAPFAASVPAFGSDSEDVQHDHMDTTSGSSSEADSSGALPATPLDDTEAMDGEDKWFASPEAATQGNLPW</sequence>
<keyword evidence="3" id="KW-0808">Transferase</keyword>
<dbReference type="AlphaFoldDB" id="A0A6G1JHW5"/>
<evidence type="ECO:0000256" key="6">
    <source>
        <dbReference type="ARBA" id="ARBA00022771"/>
    </source>
</evidence>
<dbReference type="EMBL" id="MU005572">
    <property type="protein sequence ID" value="KAF2689765.1"/>
    <property type="molecule type" value="Genomic_DNA"/>
</dbReference>
<feature type="compositionally biased region" description="Basic and acidic residues" evidence="9">
    <location>
        <begin position="338"/>
        <end position="351"/>
    </location>
</feature>
<comment type="catalytic activity">
    <reaction evidence="1">
        <text>[E2 ubiquitin-conjugating enzyme]-S-ubiquitinyl-L-cysteine + [acceptor protein]-L-lysine = [E2 ubiquitin-conjugating enzyme]-L-cysteine + [acceptor protein]-N(6)-ubiquitinyl-L-lysine.</text>
        <dbReference type="EC" id="2.3.2.31"/>
    </reaction>
</comment>
<keyword evidence="8" id="KW-0862">Zinc</keyword>
<dbReference type="SUPFAM" id="SSF57850">
    <property type="entry name" value="RING/U-box"/>
    <property type="match status" value="1"/>
</dbReference>
<keyword evidence="5" id="KW-0677">Repeat</keyword>
<dbReference type="PROSITE" id="PS51873">
    <property type="entry name" value="TRIAD"/>
    <property type="match status" value="1"/>
</dbReference>
<gene>
    <name evidence="11" type="ORF">K458DRAFT_400451</name>
</gene>
<evidence type="ECO:0000256" key="3">
    <source>
        <dbReference type="ARBA" id="ARBA00022679"/>
    </source>
</evidence>
<dbReference type="EC" id="2.3.2.31" evidence="2"/>
<feature type="compositionally biased region" description="Basic and acidic residues" evidence="9">
    <location>
        <begin position="381"/>
        <end position="391"/>
    </location>
</feature>
<feature type="compositionally biased region" description="Low complexity" evidence="9">
    <location>
        <begin position="445"/>
        <end position="458"/>
    </location>
</feature>
<dbReference type="GO" id="GO:0016567">
    <property type="term" value="P:protein ubiquitination"/>
    <property type="evidence" value="ECO:0007669"/>
    <property type="project" value="InterPro"/>
</dbReference>
<dbReference type="InterPro" id="IPR002867">
    <property type="entry name" value="IBR_dom"/>
</dbReference>
<keyword evidence="7" id="KW-0833">Ubl conjugation pathway</keyword>
<evidence type="ECO:0000256" key="2">
    <source>
        <dbReference type="ARBA" id="ARBA00012251"/>
    </source>
</evidence>
<evidence type="ECO:0000256" key="4">
    <source>
        <dbReference type="ARBA" id="ARBA00022723"/>
    </source>
</evidence>
<feature type="region of interest" description="Disordered" evidence="9">
    <location>
        <begin position="215"/>
        <end position="267"/>
    </location>
</feature>
<feature type="compositionally biased region" description="Acidic residues" evidence="9">
    <location>
        <begin position="314"/>
        <end position="337"/>
    </location>
</feature>
<feature type="domain" description="RING-type" evidence="10">
    <location>
        <begin position="2"/>
        <end position="214"/>
    </location>
</feature>
<dbReference type="Gene3D" id="1.20.120.1750">
    <property type="match status" value="1"/>
</dbReference>
<name>A0A6G1JHW5_9PLEO</name>
<evidence type="ECO:0000256" key="8">
    <source>
        <dbReference type="ARBA" id="ARBA00022833"/>
    </source>
</evidence>
<feature type="compositionally biased region" description="Acidic residues" evidence="9">
    <location>
        <begin position="245"/>
        <end position="265"/>
    </location>
</feature>
<keyword evidence="12" id="KW-1185">Reference proteome</keyword>
<organism evidence="11 12">
    <name type="scientific">Lentithecium fluviatile CBS 122367</name>
    <dbReference type="NCBI Taxonomy" id="1168545"/>
    <lineage>
        <taxon>Eukaryota</taxon>
        <taxon>Fungi</taxon>
        <taxon>Dikarya</taxon>
        <taxon>Ascomycota</taxon>
        <taxon>Pezizomycotina</taxon>
        <taxon>Dothideomycetes</taxon>
        <taxon>Pleosporomycetidae</taxon>
        <taxon>Pleosporales</taxon>
        <taxon>Massarineae</taxon>
        <taxon>Lentitheciaceae</taxon>
        <taxon>Lentithecium</taxon>
    </lineage>
</organism>
<dbReference type="PANTHER" id="PTHR11685">
    <property type="entry name" value="RBR FAMILY RING FINGER AND IBR DOMAIN-CONTAINING"/>
    <property type="match status" value="1"/>
</dbReference>
<evidence type="ECO:0000256" key="5">
    <source>
        <dbReference type="ARBA" id="ARBA00022737"/>
    </source>
</evidence>
<dbReference type="GO" id="GO:0061630">
    <property type="term" value="F:ubiquitin protein ligase activity"/>
    <property type="evidence" value="ECO:0007669"/>
    <property type="project" value="UniProtKB-EC"/>
</dbReference>
<dbReference type="InterPro" id="IPR044066">
    <property type="entry name" value="TRIAD_supradom"/>
</dbReference>
<dbReference type="Pfam" id="PF01485">
    <property type="entry name" value="IBR"/>
    <property type="match status" value="1"/>
</dbReference>
<evidence type="ECO:0000313" key="12">
    <source>
        <dbReference type="Proteomes" id="UP000799291"/>
    </source>
</evidence>
<evidence type="ECO:0000256" key="9">
    <source>
        <dbReference type="SAM" id="MobiDB-lite"/>
    </source>
</evidence>
<protein>
    <recommendedName>
        <fullName evidence="2">RBR-type E3 ubiquitin transferase</fullName>
        <ecNumber evidence="2">2.3.2.31</ecNumber>
    </recommendedName>
</protein>
<evidence type="ECO:0000256" key="7">
    <source>
        <dbReference type="ARBA" id="ARBA00022786"/>
    </source>
</evidence>
<feature type="compositionally biased region" description="Basic and acidic residues" evidence="9">
    <location>
        <begin position="221"/>
        <end position="244"/>
    </location>
</feature>